<dbReference type="Proteomes" id="UP000050360">
    <property type="component" value="Unassembled WGS sequence"/>
</dbReference>
<dbReference type="EMBL" id="LKCM01000128">
    <property type="protein sequence ID" value="KPQ43772.1"/>
    <property type="molecule type" value="Genomic_DNA"/>
</dbReference>
<organism evidence="1 2">
    <name type="scientific">Candidatus Methanoperedens nitratireducens</name>
    <dbReference type="NCBI Taxonomy" id="1392998"/>
    <lineage>
        <taxon>Archaea</taxon>
        <taxon>Methanobacteriati</taxon>
        <taxon>Methanobacteriota</taxon>
        <taxon>Stenosarchaea group</taxon>
        <taxon>Methanomicrobia</taxon>
        <taxon>Methanosarcinales</taxon>
        <taxon>ANME-2 cluster</taxon>
        <taxon>Candidatus Methanoperedentaceae</taxon>
        <taxon>Candidatus Methanoperedens</taxon>
    </lineage>
</organism>
<evidence type="ECO:0008006" key="3">
    <source>
        <dbReference type="Google" id="ProtNLM"/>
    </source>
</evidence>
<dbReference type="AlphaFoldDB" id="A0A0P8A6M8"/>
<name>A0A0P8A6M8_9EURY</name>
<evidence type="ECO:0000313" key="1">
    <source>
        <dbReference type="EMBL" id="KPQ43772.1"/>
    </source>
</evidence>
<comment type="caution">
    <text evidence="1">The sequence shown here is derived from an EMBL/GenBank/DDBJ whole genome shotgun (WGS) entry which is preliminary data.</text>
</comment>
<gene>
    <name evidence="1" type="ORF">MPEBLZ_01646</name>
</gene>
<accession>A0A0P8A6M8</accession>
<sequence length="226" mass="25551">MSIRLFNWFKPGDLAKTYPDLVPFLNDPMAKSKRNTTRLLGVNKQIIKALTFLPTHLIRVGTVKTSSLYDTELQLEIKSDSGNGRTYVLTLSVNKNESILHHECKGFSDNNLCYHAVMALIACNLYKNPDNEFSTIFRRKPFKNWAPIEILRAADELYFDMKDGIIPATTTNLINETEIGRLPFIQDLTHLLIYGVKSQVAPPESAVRIADLYETFEEAAKVALGI</sequence>
<evidence type="ECO:0000313" key="2">
    <source>
        <dbReference type="Proteomes" id="UP000050360"/>
    </source>
</evidence>
<protein>
    <recommendedName>
        <fullName evidence="3">SWIM-type domain-containing protein</fullName>
    </recommendedName>
</protein>
<reference evidence="1 2" key="1">
    <citation type="submission" date="2015-09" db="EMBL/GenBank/DDBJ databases">
        <title>A metagenomics-based metabolic model of nitrate-dependent anaerobic oxidation of methane by Methanoperedens-like archaea.</title>
        <authorList>
            <person name="Arshad A."/>
            <person name="Speth D.R."/>
            <person name="De Graaf R.M."/>
            <person name="Op Den Camp H.J."/>
            <person name="Jetten M.S."/>
            <person name="Welte C.U."/>
        </authorList>
    </citation>
    <scope>NUCLEOTIDE SEQUENCE [LARGE SCALE GENOMIC DNA]</scope>
</reference>
<proteinExistence type="predicted"/>